<feature type="binding site" evidence="3">
    <location>
        <begin position="93"/>
        <end position="96"/>
    </location>
    <ligand>
        <name>substrate</name>
    </ligand>
</feature>
<dbReference type="FunFam" id="3.40.50.1360:FF:000001">
    <property type="entry name" value="Ribose-5-phosphate isomerase A"/>
    <property type="match status" value="1"/>
</dbReference>
<dbReference type="Proteomes" id="UP000683246">
    <property type="component" value="Chromosome"/>
</dbReference>
<feature type="binding site" evidence="3">
    <location>
        <position position="120"/>
    </location>
    <ligand>
        <name>substrate</name>
    </ligand>
</feature>
<dbReference type="UniPathway" id="UPA00115">
    <property type="reaction ID" value="UER00412"/>
</dbReference>
<dbReference type="Gene3D" id="3.40.50.1360">
    <property type="match status" value="1"/>
</dbReference>
<gene>
    <name evidence="3 4" type="primary">rpiA</name>
    <name evidence="4" type="ORF">HZI73_12185</name>
</gene>
<dbReference type="Gene3D" id="3.30.70.260">
    <property type="match status" value="1"/>
</dbReference>
<comment type="subunit">
    <text evidence="3">Homodimer.</text>
</comment>
<dbReference type="CDD" id="cd01398">
    <property type="entry name" value="RPI_A"/>
    <property type="match status" value="1"/>
</dbReference>
<dbReference type="AlphaFoldDB" id="A0A8J8MKP1"/>
<dbReference type="PANTHER" id="PTHR11934:SF0">
    <property type="entry name" value="RIBOSE-5-PHOSPHATE ISOMERASE"/>
    <property type="match status" value="1"/>
</dbReference>
<comment type="similarity">
    <text evidence="3">Belongs to the ribose 5-phosphate isomerase family.</text>
</comment>
<protein>
    <recommendedName>
        <fullName evidence="3">Ribose-5-phosphate isomerase A</fullName>
        <ecNumber evidence="3">5.3.1.6</ecNumber>
    </recommendedName>
    <alternativeName>
        <fullName evidence="3">Phosphoriboisomerase A</fullName>
        <shortName evidence="3">PRI</shortName>
    </alternativeName>
</protein>
<dbReference type="EC" id="5.3.1.6" evidence="3"/>
<dbReference type="Pfam" id="PF06026">
    <property type="entry name" value="Rib_5-P_isom_A"/>
    <property type="match status" value="1"/>
</dbReference>
<name>A0A8J8MKP1_9FIRM</name>
<feature type="active site" description="Proton acceptor" evidence="3">
    <location>
        <position position="102"/>
    </location>
</feature>
<dbReference type="InterPro" id="IPR004788">
    <property type="entry name" value="Ribose5P_isomerase_type_A"/>
</dbReference>
<evidence type="ECO:0000256" key="2">
    <source>
        <dbReference type="ARBA" id="ARBA00023235"/>
    </source>
</evidence>
<evidence type="ECO:0000313" key="5">
    <source>
        <dbReference type="Proteomes" id="UP000683246"/>
    </source>
</evidence>
<dbReference type="GO" id="GO:0009052">
    <property type="term" value="P:pentose-phosphate shunt, non-oxidative branch"/>
    <property type="evidence" value="ECO:0007669"/>
    <property type="project" value="UniProtKB-UniRule"/>
</dbReference>
<dbReference type="PANTHER" id="PTHR11934">
    <property type="entry name" value="RIBOSE-5-PHOSPHATE ISOMERASE"/>
    <property type="match status" value="1"/>
</dbReference>
<keyword evidence="5" id="KW-1185">Reference proteome</keyword>
<sequence>MSEKQLAGEKAVEFIQDGMIVGLGTGSTADFATRKIGERIHNGLNIKAVATSTATAQLATALNIPIVDLNEVDKIDVTIDGADEVDVTYTGIKGGGGALFFEKMVASISQKNIWVVDASKYVEQIGKFPLPVEVSPFVYAHIYNQFQDKGMKPQMRKQQKKYYLTDSGNYIIDLHLNTIKESKEMASWLNAIPGVITHGLFINTVDLLVIGNGSTTRIMENQRHK</sequence>
<evidence type="ECO:0000313" key="4">
    <source>
        <dbReference type="EMBL" id="QUI23003.1"/>
    </source>
</evidence>
<dbReference type="GO" id="GO:0005829">
    <property type="term" value="C:cytosol"/>
    <property type="evidence" value="ECO:0007669"/>
    <property type="project" value="TreeGrafter"/>
</dbReference>
<dbReference type="NCBIfam" id="NF001924">
    <property type="entry name" value="PRK00702.1"/>
    <property type="match status" value="1"/>
</dbReference>
<comment type="catalytic activity">
    <reaction evidence="1 3">
        <text>aldehydo-D-ribose 5-phosphate = D-ribulose 5-phosphate</text>
        <dbReference type="Rhea" id="RHEA:14657"/>
        <dbReference type="ChEBI" id="CHEBI:58121"/>
        <dbReference type="ChEBI" id="CHEBI:58273"/>
        <dbReference type="EC" id="5.3.1.6"/>
    </reaction>
</comment>
<comment type="function">
    <text evidence="3">Catalyzes the reversible conversion of ribose-5-phosphate to ribulose 5-phosphate.</text>
</comment>
<feature type="binding site" evidence="3">
    <location>
        <begin position="25"/>
        <end position="28"/>
    </location>
    <ligand>
        <name>substrate</name>
    </ligand>
</feature>
<dbReference type="RefSeq" id="WP_212698499.1">
    <property type="nucleotide sequence ID" value="NZ_CP058649.1"/>
</dbReference>
<evidence type="ECO:0000256" key="1">
    <source>
        <dbReference type="ARBA" id="ARBA00001713"/>
    </source>
</evidence>
<accession>A0A8J8MKP1</accession>
<evidence type="ECO:0000256" key="3">
    <source>
        <dbReference type="HAMAP-Rule" id="MF_00170"/>
    </source>
</evidence>
<proteinExistence type="inferred from homology"/>
<comment type="pathway">
    <text evidence="3">Carbohydrate degradation; pentose phosphate pathway; D-ribose 5-phosphate from D-ribulose 5-phosphate (non-oxidative stage): step 1/1.</text>
</comment>
<dbReference type="SUPFAM" id="SSF75445">
    <property type="entry name" value="D-ribose-5-phosphate isomerase (RpiA), lid domain"/>
    <property type="match status" value="1"/>
</dbReference>
<reference evidence="4" key="1">
    <citation type="submission" date="2020-07" db="EMBL/GenBank/DDBJ databases">
        <title>Vallitalea pronyensis genome.</title>
        <authorList>
            <person name="Postec A."/>
        </authorList>
    </citation>
    <scope>NUCLEOTIDE SEQUENCE</scope>
    <source>
        <strain evidence="4">FatNI3</strain>
    </source>
</reference>
<organism evidence="4 5">
    <name type="scientific">Vallitalea pronyensis</name>
    <dbReference type="NCBI Taxonomy" id="1348613"/>
    <lineage>
        <taxon>Bacteria</taxon>
        <taxon>Bacillati</taxon>
        <taxon>Bacillota</taxon>
        <taxon>Clostridia</taxon>
        <taxon>Lachnospirales</taxon>
        <taxon>Vallitaleaceae</taxon>
        <taxon>Vallitalea</taxon>
    </lineage>
</organism>
<dbReference type="InterPro" id="IPR020672">
    <property type="entry name" value="Ribose5P_isomerase_typA_subgr"/>
</dbReference>
<dbReference type="GO" id="GO:0006014">
    <property type="term" value="P:D-ribose metabolic process"/>
    <property type="evidence" value="ECO:0007669"/>
    <property type="project" value="TreeGrafter"/>
</dbReference>
<feature type="binding site" evidence="3">
    <location>
        <begin position="80"/>
        <end position="83"/>
    </location>
    <ligand>
        <name>substrate</name>
    </ligand>
</feature>
<dbReference type="SUPFAM" id="SSF100950">
    <property type="entry name" value="NagB/RpiA/CoA transferase-like"/>
    <property type="match status" value="1"/>
</dbReference>
<dbReference type="KEGG" id="vpy:HZI73_12185"/>
<dbReference type="HAMAP" id="MF_00170">
    <property type="entry name" value="Rib_5P_isom_A"/>
    <property type="match status" value="1"/>
</dbReference>
<dbReference type="EMBL" id="CP058649">
    <property type="protein sequence ID" value="QUI23003.1"/>
    <property type="molecule type" value="Genomic_DNA"/>
</dbReference>
<dbReference type="InterPro" id="IPR037171">
    <property type="entry name" value="NagB/RpiA_transferase-like"/>
</dbReference>
<dbReference type="NCBIfam" id="TIGR00021">
    <property type="entry name" value="rpiA"/>
    <property type="match status" value="1"/>
</dbReference>
<dbReference type="GO" id="GO:0004751">
    <property type="term" value="F:ribose-5-phosphate isomerase activity"/>
    <property type="evidence" value="ECO:0007669"/>
    <property type="project" value="UniProtKB-UniRule"/>
</dbReference>
<keyword evidence="2 3" id="KW-0413">Isomerase</keyword>